<dbReference type="InterPro" id="IPR043129">
    <property type="entry name" value="ATPase_NBD"/>
</dbReference>
<dbReference type="Gene3D" id="3.30.420.40">
    <property type="match status" value="2"/>
</dbReference>
<feature type="binding site" evidence="5">
    <location>
        <position position="14"/>
    </location>
    <ligand>
        <name>ATP</name>
        <dbReference type="ChEBI" id="CHEBI:30616"/>
    </ligand>
</feature>
<dbReference type="Pfam" id="PF00871">
    <property type="entry name" value="Acetate_kinase"/>
    <property type="match status" value="1"/>
</dbReference>
<dbReference type="GO" id="GO:0008776">
    <property type="term" value="F:acetate kinase activity"/>
    <property type="evidence" value="ECO:0007669"/>
    <property type="project" value="UniProtKB-UniRule"/>
</dbReference>
<evidence type="ECO:0000313" key="8">
    <source>
        <dbReference type="Proteomes" id="UP000886874"/>
    </source>
</evidence>
<dbReference type="HAMAP" id="MF_00020">
    <property type="entry name" value="Acetate_kinase"/>
    <property type="match status" value="1"/>
</dbReference>
<comment type="similarity">
    <text evidence="5 6">Belongs to the acetokinase family.</text>
</comment>
<evidence type="ECO:0000256" key="2">
    <source>
        <dbReference type="ARBA" id="ARBA00022741"/>
    </source>
</evidence>
<dbReference type="GO" id="GO:0006085">
    <property type="term" value="P:acetyl-CoA biosynthetic process"/>
    <property type="evidence" value="ECO:0007669"/>
    <property type="project" value="UniProtKB-UniRule"/>
</dbReference>
<feature type="site" description="Transition state stabilizer" evidence="5">
    <location>
        <position position="178"/>
    </location>
</feature>
<keyword evidence="3 5" id="KW-0418">Kinase</keyword>
<comment type="caution">
    <text evidence="7">The sequence shown here is derived from an EMBL/GenBank/DDBJ whole genome shotgun (WGS) entry which is preliminary data.</text>
</comment>
<comment type="function">
    <text evidence="5">Catalyzes the formation of acetyl phosphate from acetate and ATP. Can also catalyze the reverse reaction.</text>
</comment>
<comment type="subcellular location">
    <subcellularLocation>
        <location evidence="5">Cytoplasm</location>
    </subcellularLocation>
</comment>
<reference evidence="7" key="2">
    <citation type="journal article" date="2021" name="PeerJ">
        <title>Extensive microbial diversity within the chicken gut microbiome revealed by metagenomics and culture.</title>
        <authorList>
            <person name="Gilroy R."/>
            <person name="Ravi A."/>
            <person name="Getino M."/>
            <person name="Pursley I."/>
            <person name="Horton D.L."/>
            <person name="Alikhan N.F."/>
            <person name="Baker D."/>
            <person name="Gharbi K."/>
            <person name="Hall N."/>
            <person name="Watson M."/>
            <person name="Adriaenssens E.M."/>
            <person name="Foster-Nyarko E."/>
            <person name="Jarju S."/>
            <person name="Secka A."/>
            <person name="Antonio M."/>
            <person name="Oren A."/>
            <person name="Chaudhuri R.R."/>
            <person name="La Ragione R."/>
            <person name="Hildebrand F."/>
            <person name="Pallen M.J."/>
        </authorList>
    </citation>
    <scope>NUCLEOTIDE SEQUENCE</scope>
    <source>
        <strain evidence="7">ChiSjej2B20-13462</strain>
    </source>
</reference>
<dbReference type="GO" id="GO:0005524">
    <property type="term" value="F:ATP binding"/>
    <property type="evidence" value="ECO:0007669"/>
    <property type="project" value="UniProtKB-KW"/>
</dbReference>
<proteinExistence type="inferred from homology"/>
<dbReference type="AlphaFoldDB" id="A0A9D1CNH6"/>
<keyword evidence="5" id="KW-0479">Metal-binding</keyword>
<keyword evidence="4 5" id="KW-0067">ATP-binding</keyword>
<evidence type="ECO:0000256" key="4">
    <source>
        <dbReference type="ARBA" id="ARBA00022840"/>
    </source>
</evidence>
<dbReference type="InterPro" id="IPR000890">
    <property type="entry name" value="Aliphatic_acid_kin_short-chain"/>
</dbReference>
<comment type="pathway">
    <text evidence="5">Metabolic intermediate biosynthesis; acetyl-CoA biosynthesis; acetyl-CoA from acetate: step 1/2.</text>
</comment>
<comment type="caution">
    <text evidence="5">Lacks conserved residue(s) required for the propagation of feature annotation.</text>
</comment>
<dbReference type="InterPro" id="IPR004372">
    <property type="entry name" value="Ac/propionate_kinase"/>
</dbReference>
<evidence type="ECO:0000256" key="3">
    <source>
        <dbReference type="ARBA" id="ARBA00022777"/>
    </source>
</evidence>
<evidence type="ECO:0000256" key="1">
    <source>
        <dbReference type="ARBA" id="ARBA00022679"/>
    </source>
</evidence>
<dbReference type="PANTHER" id="PTHR21060:SF15">
    <property type="entry name" value="ACETATE KINASE-RELATED"/>
    <property type="match status" value="1"/>
</dbReference>
<evidence type="ECO:0000256" key="6">
    <source>
        <dbReference type="RuleBase" id="RU003835"/>
    </source>
</evidence>
<comment type="cofactor">
    <cofactor evidence="5">
        <name>Mg(2+)</name>
        <dbReference type="ChEBI" id="CHEBI:18420"/>
    </cofactor>
    <cofactor evidence="5">
        <name>Mn(2+)</name>
        <dbReference type="ChEBI" id="CHEBI:29035"/>
    </cofactor>
    <text evidence="5">Mg(2+). Can also accept Mn(2+).</text>
</comment>
<keyword evidence="5" id="KW-0963">Cytoplasm</keyword>
<comment type="catalytic activity">
    <reaction evidence="5">
        <text>acetate + ATP = acetyl phosphate + ADP</text>
        <dbReference type="Rhea" id="RHEA:11352"/>
        <dbReference type="ChEBI" id="CHEBI:22191"/>
        <dbReference type="ChEBI" id="CHEBI:30089"/>
        <dbReference type="ChEBI" id="CHEBI:30616"/>
        <dbReference type="ChEBI" id="CHEBI:456216"/>
        <dbReference type="EC" id="2.7.2.1"/>
    </reaction>
</comment>
<dbReference type="GO" id="GO:0006083">
    <property type="term" value="P:acetate metabolic process"/>
    <property type="evidence" value="ECO:0007669"/>
    <property type="project" value="TreeGrafter"/>
</dbReference>
<keyword evidence="2 5" id="KW-0547">Nucleotide-binding</keyword>
<accession>A0A9D1CNH6</accession>
<keyword evidence="5" id="KW-0460">Magnesium</keyword>
<dbReference type="SUPFAM" id="SSF53067">
    <property type="entry name" value="Actin-like ATPase domain"/>
    <property type="match status" value="2"/>
</dbReference>
<feature type="binding site" evidence="5">
    <location>
        <begin position="280"/>
        <end position="282"/>
    </location>
    <ligand>
        <name>ATP</name>
        <dbReference type="ChEBI" id="CHEBI:30616"/>
    </ligand>
</feature>
<dbReference type="PIRSF" id="PIRSF000722">
    <property type="entry name" value="Acetate_prop_kin"/>
    <property type="match status" value="1"/>
</dbReference>
<evidence type="ECO:0000256" key="5">
    <source>
        <dbReference type="HAMAP-Rule" id="MF_00020"/>
    </source>
</evidence>
<feature type="site" description="Transition state stabilizer" evidence="5">
    <location>
        <position position="237"/>
    </location>
</feature>
<comment type="subunit">
    <text evidence="5">Homodimer.</text>
</comment>
<organism evidence="7 8">
    <name type="scientific">Candidatus Avoscillospira stercorigallinarum</name>
    <dbReference type="NCBI Taxonomy" id="2840708"/>
    <lineage>
        <taxon>Bacteria</taxon>
        <taxon>Bacillati</taxon>
        <taxon>Bacillota</taxon>
        <taxon>Clostridia</taxon>
        <taxon>Eubacteriales</taxon>
        <taxon>Oscillospiraceae</taxon>
        <taxon>Oscillospiraceae incertae sedis</taxon>
        <taxon>Candidatus Avoscillospira</taxon>
    </lineage>
</organism>
<evidence type="ECO:0000313" key="7">
    <source>
        <dbReference type="EMBL" id="HIQ69382.1"/>
    </source>
</evidence>
<reference evidence="7" key="1">
    <citation type="submission" date="2020-10" db="EMBL/GenBank/DDBJ databases">
        <authorList>
            <person name="Gilroy R."/>
        </authorList>
    </citation>
    <scope>NUCLEOTIDE SEQUENCE</scope>
    <source>
        <strain evidence="7">ChiSjej2B20-13462</strain>
    </source>
</reference>
<feature type="binding site" evidence="5">
    <location>
        <position position="7"/>
    </location>
    <ligand>
        <name>Mg(2+)</name>
        <dbReference type="ChEBI" id="CHEBI:18420"/>
    </ligand>
</feature>
<sequence>MNILICNVGSTSLKYQLFDMDRDAHVLAAGGAERVGAERSRFYHKNPDTGDSVQMDASFPTHREAIAAMLDHLVGGCIETLEDIACVGFKVVHAKGVTGVQFLTEDVLQAMEAFNSVAPAHNPPYLSAIRQFQALLPHTPLIGAFETAFHAQLPPEAYLYPIPIELSRKYAIRRYGFHGASLEYLTRWTEKAMGRTDLRLILCHLGGSGSLAAVKHGVCIDTTMGLGLQCGVLQNNRIGDMDPYVIFYLAEECGMTLPEIKTMLQTKSGLYGLSGGVSNDLRDIQLAAEAGNEDCRNAVKTYAYGIKKYIGAYTAALGGVDAVVFGGGIGRNSALVRSLALEGLACLGLQLDPEKNAAAKGGMDLSATGSPARIYVVDTNEELMVAQKARALLLRTRDAARKGDTL</sequence>
<dbReference type="GO" id="GO:0000287">
    <property type="term" value="F:magnesium ion binding"/>
    <property type="evidence" value="ECO:0007669"/>
    <property type="project" value="UniProtKB-UniRule"/>
</dbReference>
<dbReference type="EMBL" id="DVFN01000054">
    <property type="protein sequence ID" value="HIQ69382.1"/>
    <property type="molecule type" value="Genomic_DNA"/>
</dbReference>
<dbReference type="EC" id="2.7.2.1" evidence="5"/>
<feature type="binding site" evidence="5">
    <location>
        <position position="381"/>
    </location>
    <ligand>
        <name>Mg(2+)</name>
        <dbReference type="ChEBI" id="CHEBI:18420"/>
    </ligand>
</feature>
<gene>
    <name evidence="5" type="primary">ackA</name>
    <name evidence="7" type="ORF">IAA67_03510</name>
</gene>
<dbReference type="Proteomes" id="UP000886874">
    <property type="component" value="Unassembled WGS sequence"/>
</dbReference>
<protein>
    <recommendedName>
        <fullName evidence="5">Acetate kinase</fullName>
        <ecNumber evidence="5">2.7.2.1</ecNumber>
    </recommendedName>
    <alternativeName>
        <fullName evidence="5">Acetokinase</fullName>
    </alternativeName>
</protein>
<name>A0A9D1CNH6_9FIRM</name>
<dbReference type="PANTHER" id="PTHR21060">
    <property type="entry name" value="ACETATE KINASE"/>
    <property type="match status" value="1"/>
</dbReference>
<keyword evidence="1 5" id="KW-0808">Transferase</keyword>
<dbReference type="NCBIfam" id="TIGR00016">
    <property type="entry name" value="ackA"/>
    <property type="match status" value="1"/>
</dbReference>
<dbReference type="GO" id="GO:0005737">
    <property type="term" value="C:cytoplasm"/>
    <property type="evidence" value="ECO:0007669"/>
    <property type="project" value="UniProtKB-SubCell"/>
</dbReference>
<dbReference type="PRINTS" id="PR00471">
    <property type="entry name" value="ACETATEKNASE"/>
</dbReference>